<keyword evidence="1" id="KW-0539">Nucleus</keyword>
<keyword evidence="1" id="KW-0862">Zinc</keyword>
<dbReference type="InterPro" id="IPR031052">
    <property type="entry name" value="FHY3/FAR1"/>
</dbReference>
<keyword evidence="1" id="KW-0863">Zinc-finger</keyword>
<comment type="caution">
    <text evidence="2">The sequence shown here is derived from an EMBL/GenBank/DDBJ whole genome shotgun (WGS) entry which is preliminary data.</text>
</comment>
<evidence type="ECO:0000313" key="3">
    <source>
        <dbReference type="Proteomes" id="UP001237642"/>
    </source>
</evidence>
<dbReference type="PANTHER" id="PTHR31669">
    <property type="entry name" value="PROTEIN FAR1-RELATED SEQUENCE 10-RELATED"/>
    <property type="match status" value="1"/>
</dbReference>
<dbReference type="Proteomes" id="UP001237642">
    <property type="component" value="Unassembled WGS sequence"/>
</dbReference>
<protein>
    <recommendedName>
        <fullName evidence="1">Protein FAR1-RELATED SEQUENCE</fullName>
    </recommendedName>
</protein>
<organism evidence="2 3">
    <name type="scientific">Heracleum sosnowskyi</name>
    <dbReference type="NCBI Taxonomy" id="360622"/>
    <lineage>
        <taxon>Eukaryota</taxon>
        <taxon>Viridiplantae</taxon>
        <taxon>Streptophyta</taxon>
        <taxon>Embryophyta</taxon>
        <taxon>Tracheophyta</taxon>
        <taxon>Spermatophyta</taxon>
        <taxon>Magnoliopsida</taxon>
        <taxon>eudicotyledons</taxon>
        <taxon>Gunneridae</taxon>
        <taxon>Pentapetalae</taxon>
        <taxon>asterids</taxon>
        <taxon>campanulids</taxon>
        <taxon>Apiales</taxon>
        <taxon>Apiaceae</taxon>
        <taxon>Apioideae</taxon>
        <taxon>apioid superclade</taxon>
        <taxon>Tordylieae</taxon>
        <taxon>Tordyliinae</taxon>
        <taxon>Heracleum</taxon>
    </lineage>
</organism>
<dbReference type="GO" id="GO:0005634">
    <property type="term" value="C:nucleus"/>
    <property type="evidence" value="ECO:0007669"/>
    <property type="project" value="UniProtKB-SubCell"/>
</dbReference>
<keyword evidence="3" id="KW-1185">Reference proteome</keyword>
<proteinExistence type="inferred from homology"/>
<comment type="similarity">
    <text evidence="1">Belongs to the FHY3/FAR1 family.</text>
</comment>
<reference evidence="2" key="2">
    <citation type="submission" date="2023-05" db="EMBL/GenBank/DDBJ databases">
        <authorList>
            <person name="Schelkunov M.I."/>
        </authorList>
    </citation>
    <scope>NUCLEOTIDE SEQUENCE</scope>
    <source>
        <strain evidence="2">Hsosn_3</strain>
        <tissue evidence="2">Leaf</tissue>
    </source>
</reference>
<comment type="subcellular location">
    <subcellularLocation>
        <location evidence="1">Nucleus</location>
    </subcellularLocation>
</comment>
<dbReference type="AlphaFoldDB" id="A0AAD8MWT8"/>
<dbReference type="GO" id="GO:0008270">
    <property type="term" value="F:zinc ion binding"/>
    <property type="evidence" value="ECO:0007669"/>
    <property type="project" value="UniProtKB-UniRule"/>
</dbReference>
<reference evidence="2" key="1">
    <citation type="submission" date="2023-02" db="EMBL/GenBank/DDBJ databases">
        <title>Genome of toxic invasive species Heracleum sosnowskyi carries increased number of genes despite the absence of recent whole-genome duplications.</title>
        <authorList>
            <person name="Schelkunov M."/>
            <person name="Shtratnikova V."/>
            <person name="Makarenko M."/>
            <person name="Klepikova A."/>
            <person name="Omelchenko D."/>
            <person name="Novikova G."/>
            <person name="Obukhova E."/>
            <person name="Bogdanov V."/>
            <person name="Penin A."/>
            <person name="Logacheva M."/>
        </authorList>
    </citation>
    <scope>NUCLEOTIDE SEQUENCE</scope>
    <source>
        <strain evidence="2">Hsosn_3</strain>
        <tissue evidence="2">Leaf</tissue>
    </source>
</reference>
<evidence type="ECO:0000256" key="1">
    <source>
        <dbReference type="RuleBase" id="RU367018"/>
    </source>
</evidence>
<dbReference type="EMBL" id="JAUIZM010000004">
    <property type="protein sequence ID" value="KAK1386583.1"/>
    <property type="molecule type" value="Genomic_DNA"/>
</dbReference>
<dbReference type="GO" id="GO:0006355">
    <property type="term" value="P:regulation of DNA-templated transcription"/>
    <property type="evidence" value="ECO:0007669"/>
    <property type="project" value="UniProtKB-UniRule"/>
</dbReference>
<keyword evidence="1" id="KW-0479">Metal-binding</keyword>
<name>A0AAD8MWT8_9APIA</name>
<evidence type="ECO:0000313" key="2">
    <source>
        <dbReference type="EMBL" id="KAK1386583.1"/>
    </source>
</evidence>
<comment type="function">
    <text evidence="1">Putative transcription activator involved in regulating light control of development.</text>
</comment>
<dbReference type="PANTHER" id="PTHR31669:SF251">
    <property type="entry name" value="PROTEIN FAR1-RELATED SEQUENCE"/>
    <property type="match status" value="1"/>
</dbReference>
<sequence length="239" mass="27618">MHEQRHHWVRAYLGKTFFAGMKSSQRSESMNDYFDGFVHCTTPLSEFVDQYDAAIDDRRGKEENDDFTCMTTKPDFGEMYPIEAHAGKVYTRSVLKKFMQEFKLLFHCRQKKVKSDGDNVTYEVTFEFKVGTLLNNQSESSGKEVGVLEALKFRTFINHVYERVVHDQNLITIATDGLRDIVNKIDVFVSEQMNSKEETSGQIASSAHETSQFVNMSRISVRDLNKWKMKGRPKLAGRK</sequence>
<accession>A0AAD8MWT8</accession>
<gene>
    <name evidence="2" type="ORF">POM88_014761</name>
</gene>